<dbReference type="OrthoDB" id="5406083at2"/>
<keyword evidence="2" id="KW-0472">Membrane</keyword>
<evidence type="ECO:0000313" key="3">
    <source>
        <dbReference type="EMBL" id="SHO58236.1"/>
    </source>
</evidence>
<dbReference type="AlphaFoldDB" id="A0A1M7Z0P0"/>
<feature type="compositionally biased region" description="Basic and acidic residues" evidence="1">
    <location>
        <begin position="1184"/>
        <end position="1204"/>
    </location>
</feature>
<dbReference type="Proteomes" id="UP000184600">
    <property type="component" value="Unassembled WGS sequence"/>
</dbReference>
<dbReference type="RefSeq" id="WP_073585683.1">
    <property type="nucleotide sequence ID" value="NZ_AP024897.1"/>
</dbReference>
<evidence type="ECO:0000256" key="2">
    <source>
        <dbReference type="SAM" id="Phobius"/>
    </source>
</evidence>
<accession>A0A1M7Z0P0</accession>
<dbReference type="CDD" id="cd20705">
    <property type="entry name" value="MIX_I"/>
    <property type="match status" value="1"/>
</dbReference>
<feature type="transmembrane region" description="Helical" evidence="2">
    <location>
        <begin position="968"/>
        <end position="987"/>
    </location>
</feature>
<organism evidence="3 4">
    <name type="scientific">Vibrio quintilis</name>
    <dbReference type="NCBI Taxonomy" id="1117707"/>
    <lineage>
        <taxon>Bacteria</taxon>
        <taxon>Pseudomonadati</taxon>
        <taxon>Pseudomonadota</taxon>
        <taxon>Gammaproteobacteria</taxon>
        <taxon>Vibrionales</taxon>
        <taxon>Vibrionaceae</taxon>
        <taxon>Vibrio</taxon>
    </lineage>
</organism>
<name>A0A1M7Z0P0_9VIBR</name>
<proteinExistence type="predicted"/>
<keyword evidence="4" id="KW-1185">Reference proteome</keyword>
<dbReference type="STRING" id="1117707.VQ7734_04006"/>
<sequence>MGDKKIHSGHHCPPHFSIEVTGTEHASELDFLFYDLSDYDEKKPLEQKKKHIQGFHQSLIYQWDWSEETEKRNVWLGIKQPGSTIPIRVPLFTNVDAYKPGENKFQDYLIQSIIPLTLLPTLNRFPTGERMAPLRDGFIYITLNNKFWREIKVTTKQEEMDDGTLRVSPCFQDINLFKYRGNRTNENFKTDKKTNRKATGAELKEIWYPVKQAGDIVDIRFAYSEVQWSNTRLNYLEAHPKELQDRMIQPGFYDNPKMDIHISTLKPARHREPETEMILGNPGFFCHDITGTLLSQNYETLKKQIRNCRDKPADALNSLSLTPRTDDYYYDLILAENALSELVYDSERKIKGDKAQKPIIPSWERESVDDFFKDGRTRNLRGIFLKDPIFSLRHKSYLIKGAVSYIGTILKDAELQPYYNSAELVQHFLMPPKWGNKKNPYHKATKAKQFNTSDGGKFQRTLRTIERRVCKKKVLDLQELLCEELESNELIHALKDITTLDDFNATAVYPIIGNVLSSLKIHMEKIDTLALHESIDLPHPFLDNLIHLLNNDRQHPLHEILFPENGKITLEDDYVAPTFCNNGSGLCTPESIARWSDETMLIKQEEINIWELHDIFPLESSENGENNFQTKRRVSSFLGSIFGNFFDTLQTVKNALENTPTTTIDFDSVYAPILCLTKGMGPKTFGKIRYVDPTGPGAEGYIVGLQSKGQSWGFVQTFNKYISRRKNGKAMGKVFSQKNKILISSNHKAVKSAETTSEAVLDFIKKNGKSPVKMLIVPKENNAFFDLYDELSEKAIDRAMKDISKEGTTFSNVFERFRIPHFLVVMEVLNLNANRQYFSDLLHANKANWYSAFNVTSALTDFTIATINSSNLLLGESSRLAKASAKQLIAFSSKSGLGKMLQAKGLKTVFSRLQVANAAAGFLTAGIAGYDSMRLFWNQDDDASAAMAAVAIGTAVSTFCTMLSISSILGPIGLIVAIIGGVLYTFLKDTPIETWLKNGPFSYPPTTQFEKKHNQYKHLHNKDIAFQRLLGLLLRFDVKMFELNYQSDVSPDLLKIIQKSNITHVLLVECNLLPLLNHISFRLYAREAIQEETTDTSVYQPSFGGYIKARHLINIDKHNSTIYPHKNIPDKSMFLLRFNKTVPKDKSTAASLWGPKNIQHHYEPAFIVRAQTVVDDICFPGPSLDDKEPPQSPDDNVHPEFNNKDKSQWLCVEITKQETTDELLPDSV</sequence>
<keyword evidence="2" id="KW-1133">Transmembrane helix</keyword>
<dbReference type="EMBL" id="FRFG01000059">
    <property type="protein sequence ID" value="SHO58236.1"/>
    <property type="molecule type" value="Genomic_DNA"/>
</dbReference>
<feature type="region of interest" description="Disordered" evidence="1">
    <location>
        <begin position="1179"/>
        <end position="1204"/>
    </location>
</feature>
<evidence type="ECO:0000256" key="1">
    <source>
        <dbReference type="SAM" id="MobiDB-lite"/>
    </source>
</evidence>
<protein>
    <submittedName>
        <fullName evidence="3">Uncharacterized protein</fullName>
    </submittedName>
</protein>
<evidence type="ECO:0000313" key="4">
    <source>
        <dbReference type="Proteomes" id="UP000184600"/>
    </source>
</evidence>
<keyword evidence="2" id="KW-0812">Transmembrane</keyword>
<reference evidence="4" key="1">
    <citation type="submission" date="2016-12" db="EMBL/GenBank/DDBJ databases">
        <authorList>
            <person name="Rodrigo-Torres L."/>
            <person name="Arahal R.D."/>
            <person name="Lucena T."/>
        </authorList>
    </citation>
    <scope>NUCLEOTIDE SEQUENCE [LARGE SCALE GENOMIC DNA]</scope>
</reference>
<gene>
    <name evidence="3" type="ORF">VQ7734_04006</name>
</gene>